<sequence>MGQVIASATASLDGFIARRDHGVDELFGWYDGGDVVVENAGDLPPFRLTEASAAYWLAWRESLGALVVGRELFDLTDGWGGTHPLGVPFVLLTHRPVTGSAALGSPDLVVMHEGVAEAVAAAQELAGDKVVGVAAGTIATQVLRAGLLDAVNVDLVPVVLGEGRPYFTDGAPVALGDPTTVVPGRGVTHLSFPVRPGG</sequence>
<dbReference type="Pfam" id="PF01872">
    <property type="entry name" value="RibD_C"/>
    <property type="match status" value="1"/>
</dbReference>
<reference evidence="2 3" key="1">
    <citation type="submission" date="2018-10" db="EMBL/GenBank/DDBJ databases">
        <title>Isolation, diversity and antifungal activity of actinobacteria from wheat.</title>
        <authorList>
            <person name="Han C."/>
        </authorList>
    </citation>
    <scope>NUCLEOTIDE SEQUENCE [LARGE SCALE GENOMIC DNA]</scope>
    <source>
        <strain evidence="2 3">NEAU-YY56</strain>
    </source>
</reference>
<gene>
    <name evidence="2" type="ORF">EBM89_00205</name>
</gene>
<evidence type="ECO:0000313" key="2">
    <source>
        <dbReference type="EMBL" id="RMI14434.1"/>
    </source>
</evidence>
<proteinExistence type="predicted"/>
<dbReference type="EMBL" id="RFFI01000001">
    <property type="protein sequence ID" value="RMI14434.1"/>
    <property type="molecule type" value="Genomic_DNA"/>
</dbReference>
<keyword evidence="3" id="KW-1185">Reference proteome</keyword>
<evidence type="ECO:0000259" key="1">
    <source>
        <dbReference type="Pfam" id="PF01872"/>
    </source>
</evidence>
<feature type="domain" description="Bacterial bifunctional deaminase-reductase C-terminal" evidence="1">
    <location>
        <begin position="4"/>
        <end position="173"/>
    </location>
</feature>
<dbReference type="Gene3D" id="3.40.430.10">
    <property type="entry name" value="Dihydrofolate Reductase, subunit A"/>
    <property type="match status" value="1"/>
</dbReference>
<comment type="caution">
    <text evidence="2">The sequence shown here is derived from an EMBL/GenBank/DDBJ whole genome shotgun (WGS) entry which is preliminary data.</text>
</comment>
<evidence type="ECO:0000313" key="3">
    <source>
        <dbReference type="Proteomes" id="UP000269289"/>
    </source>
</evidence>
<dbReference type="InterPro" id="IPR002734">
    <property type="entry name" value="RibDG_C"/>
</dbReference>
<dbReference type="SUPFAM" id="SSF53597">
    <property type="entry name" value="Dihydrofolate reductase-like"/>
    <property type="match status" value="1"/>
</dbReference>
<dbReference type="Proteomes" id="UP000269289">
    <property type="component" value="Unassembled WGS sequence"/>
</dbReference>
<dbReference type="RefSeq" id="WP_122147449.1">
    <property type="nucleotide sequence ID" value="NZ_RFFI01000001.1"/>
</dbReference>
<dbReference type="GO" id="GO:0008703">
    <property type="term" value="F:5-amino-6-(5-phosphoribosylamino)uracil reductase activity"/>
    <property type="evidence" value="ECO:0007669"/>
    <property type="project" value="InterPro"/>
</dbReference>
<dbReference type="InterPro" id="IPR024072">
    <property type="entry name" value="DHFR-like_dom_sf"/>
</dbReference>
<name>A0A3M2JMN0_9CELL</name>
<dbReference type="OrthoDB" id="3820697at2"/>
<protein>
    <submittedName>
        <fullName evidence="2">Dihydrofolate reductase</fullName>
    </submittedName>
</protein>
<dbReference type="AlphaFoldDB" id="A0A3M2JMN0"/>
<accession>A0A3M2JMN0</accession>
<dbReference type="GO" id="GO:0009231">
    <property type="term" value="P:riboflavin biosynthetic process"/>
    <property type="evidence" value="ECO:0007669"/>
    <property type="project" value="InterPro"/>
</dbReference>
<organism evidence="2 3">
    <name type="scientific">Cellulomonas triticagri</name>
    <dbReference type="NCBI Taxonomy" id="2483352"/>
    <lineage>
        <taxon>Bacteria</taxon>
        <taxon>Bacillati</taxon>
        <taxon>Actinomycetota</taxon>
        <taxon>Actinomycetes</taxon>
        <taxon>Micrococcales</taxon>
        <taxon>Cellulomonadaceae</taxon>
        <taxon>Cellulomonas</taxon>
    </lineage>
</organism>